<reference evidence="2 3" key="1">
    <citation type="submission" date="2020-06" db="EMBL/GenBank/DDBJ databases">
        <title>Limosilactobacillus sp. nov.</title>
        <authorList>
            <person name="Ksiezarek M."/>
            <person name="Goncalves Ribeiro T."/>
            <person name="Rocha J."/>
            <person name="Grosso F."/>
            <person name="Peixe L."/>
        </authorList>
    </citation>
    <scope>NUCLEOTIDE SEQUENCE [LARGE SCALE GENOMIC DNA]</scope>
    <source>
        <strain evidence="3">c9Ua_26_M</strain>
    </source>
</reference>
<accession>A0ABR8ZJ67</accession>
<keyword evidence="3" id="KW-1185">Reference proteome</keyword>
<comment type="caution">
    <text evidence="2">The sequence shown here is derived from an EMBL/GenBank/DDBJ whole genome shotgun (WGS) entry which is preliminary data.</text>
</comment>
<dbReference type="EMBL" id="JABUXR010000005">
    <property type="protein sequence ID" value="MBD8085344.1"/>
    <property type="molecule type" value="Genomic_DNA"/>
</dbReference>
<evidence type="ECO:0000313" key="2">
    <source>
        <dbReference type="EMBL" id="MBD8085344.1"/>
    </source>
</evidence>
<keyword evidence="1" id="KW-0812">Transmembrane</keyword>
<sequence length="89" mass="9844">MDNVRKRNIVLGLLFAVGLFLMGGFSLDQLGFHSNLIGIFGTVLLIGSYIGFNWSKLKSGDHKTRVVTTWVIILLLLIVILNVIETVLS</sequence>
<evidence type="ECO:0000256" key="1">
    <source>
        <dbReference type="SAM" id="Phobius"/>
    </source>
</evidence>
<feature type="transmembrane region" description="Helical" evidence="1">
    <location>
        <begin position="66"/>
        <end position="84"/>
    </location>
</feature>
<keyword evidence="1" id="KW-0472">Membrane</keyword>
<name>A0ABR8ZJ67_9LACO</name>
<protein>
    <submittedName>
        <fullName evidence="2">Uncharacterized protein</fullName>
    </submittedName>
</protein>
<organism evidence="2 3">
    <name type="scientific">Limosilactobacillus urinaemulieris</name>
    <dbReference type="NCBI Taxonomy" id="2742600"/>
    <lineage>
        <taxon>Bacteria</taxon>
        <taxon>Bacillati</taxon>
        <taxon>Bacillota</taxon>
        <taxon>Bacilli</taxon>
        <taxon>Lactobacillales</taxon>
        <taxon>Lactobacillaceae</taxon>
        <taxon>Limosilactobacillus</taxon>
    </lineage>
</organism>
<feature type="transmembrane region" description="Helical" evidence="1">
    <location>
        <begin position="36"/>
        <end position="54"/>
    </location>
</feature>
<proteinExistence type="predicted"/>
<dbReference type="Proteomes" id="UP000645007">
    <property type="component" value="Unassembled WGS sequence"/>
</dbReference>
<gene>
    <name evidence="2" type="ORF">HUK45_03605</name>
</gene>
<evidence type="ECO:0000313" key="3">
    <source>
        <dbReference type="Proteomes" id="UP000645007"/>
    </source>
</evidence>
<keyword evidence="1" id="KW-1133">Transmembrane helix</keyword>